<protein>
    <submittedName>
        <fullName evidence="5">Site-specific integrase</fullName>
    </submittedName>
</protein>
<dbReference type="InterPro" id="IPR002104">
    <property type="entry name" value="Integrase_catalytic"/>
</dbReference>
<dbReference type="InterPro" id="IPR011010">
    <property type="entry name" value="DNA_brk_join_enz"/>
</dbReference>
<evidence type="ECO:0000313" key="6">
    <source>
        <dbReference type="Proteomes" id="UP000315434"/>
    </source>
</evidence>
<dbReference type="RefSeq" id="WP_142841710.1">
    <property type="nucleotide sequence ID" value="NZ_SGNY01000004.1"/>
</dbReference>
<dbReference type="InterPro" id="IPR013762">
    <property type="entry name" value="Integrase-like_cat_sf"/>
</dbReference>
<feature type="domain" description="Tyr recombinase" evidence="4">
    <location>
        <begin position="168"/>
        <end position="337"/>
    </location>
</feature>
<dbReference type="EMBL" id="SGNY01000004">
    <property type="protein sequence ID" value="TRA99838.1"/>
    <property type="molecule type" value="Genomic_DNA"/>
</dbReference>
<dbReference type="PROSITE" id="PS51898">
    <property type="entry name" value="TYR_RECOMBINASE"/>
    <property type="match status" value="1"/>
</dbReference>
<evidence type="ECO:0000259" key="4">
    <source>
        <dbReference type="PROSITE" id="PS51898"/>
    </source>
</evidence>
<comment type="similarity">
    <text evidence="1">Belongs to the 'phage' integrase family.</text>
</comment>
<dbReference type="OrthoDB" id="9808346at2"/>
<dbReference type="AlphaFoldDB" id="A0A546XGH6"/>
<dbReference type="GO" id="GO:0015074">
    <property type="term" value="P:DNA integration"/>
    <property type="evidence" value="ECO:0007669"/>
    <property type="project" value="UniProtKB-KW"/>
</dbReference>
<dbReference type="PANTHER" id="PTHR30629:SF2">
    <property type="entry name" value="PROPHAGE INTEGRASE INTS-RELATED"/>
    <property type="match status" value="1"/>
</dbReference>
<dbReference type="GO" id="GO:0006310">
    <property type="term" value="P:DNA recombination"/>
    <property type="evidence" value="ECO:0007669"/>
    <property type="project" value="UniProtKB-KW"/>
</dbReference>
<evidence type="ECO:0000256" key="1">
    <source>
        <dbReference type="ARBA" id="ARBA00008857"/>
    </source>
</evidence>
<organism evidence="5 6">
    <name type="scientific">Rhizobium rhizogenes</name>
    <name type="common">Agrobacterium rhizogenes</name>
    <dbReference type="NCBI Taxonomy" id="359"/>
    <lineage>
        <taxon>Bacteria</taxon>
        <taxon>Pseudomonadati</taxon>
        <taxon>Pseudomonadota</taxon>
        <taxon>Alphaproteobacteria</taxon>
        <taxon>Hyphomicrobiales</taxon>
        <taxon>Rhizobiaceae</taxon>
        <taxon>Rhizobium/Agrobacterium group</taxon>
        <taxon>Rhizobium</taxon>
    </lineage>
</organism>
<dbReference type="GO" id="GO:0003677">
    <property type="term" value="F:DNA binding"/>
    <property type="evidence" value="ECO:0007669"/>
    <property type="project" value="InterPro"/>
</dbReference>
<dbReference type="PANTHER" id="PTHR30629">
    <property type="entry name" value="PROPHAGE INTEGRASE"/>
    <property type="match status" value="1"/>
</dbReference>
<evidence type="ECO:0000256" key="3">
    <source>
        <dbReference type="ARBA" id="ARBA00023172"/>
    </source>
</evidence>
<evidence type="ECO:0000313" key="5">
    <source>
        <dbReference type="EMBL" id="TRA99838.1"/>
    </source>
</evidence>
<dbReference type="Pfam" id="PF00589">
    <property type="entry name" value="Phage_integrase"/>
    <property type="match status" value="1"/>
</dbReference>
<gene>
    <name evidence="5" type="ORF">EXN68_15455</name>
</gene>
<sequence>MQNERYQLGEYWLSQHNSTVYKATWYDAGTGQTRRASLGTKDFHEAKKLLAEYALKQTIPKDQRAADMPLGLVFYRYWEHHAKNIASADQAKYALSLWTEFWGASTVVDLTPPKQKEFILWLKAKGYKNSYVSRTMSVGRSAVRFSWKNGEISSVPFIYDEPDRSDEKEPYLVKLAEMRRLLTKAQERPHMFIYCMIALNIMARPEAALQLSPSQVDLSDRWINLNPKGRKQTKKYRPIVPITNTLLPFLQQTDIPAFVLWNSKPIASVKKTFASTVFDAGLSKEITPYSLRHTMATELRRRGVSAWEIEGLLGHRRPSTTEKYAHYAPDYLSAGRIAIDAYFETLGLTYTVPRLVHVSEACQSLKMKNPQKGISQ</sequence>
<dbReference type="InterPro" id="IPR050808">
    <property type="entry name" value="Phage_Integrase"/>
</dbReference>
<accession>A0A546XGH6</accession>
<dbReference type="SUPFAM" id="SSF56349">
    <property type="entry name" value="DNA breaking-rejoining enzymes"/>
    <property type="match status" value="1"/>
</dbReference>
<dbReference type="CDD" id="cd00796">
    <property type="entry name" value="INT_Rci_Hp1_C"/>
    <property type="match status" value="1"/>
</dbReference>
<dbReference type="Gene3D" id="1.10.443.10">
    <property type="entry name" value="Intergrase catalytic core"/>
    <property type="match status" value="1"/>
</dbReference>
<reference evidence="5 6" key="1">
    <citation type="journal article" date="2019" name="Appl. Microbiol. Biotechnol.">
        <title>Differential efficiency of wild type rhizogenic strains for rol gene transformation of plants.</title>
        <authorList>
            <person name="Desmet S."/>
            <person name="De Keyser E."/>
            <person name="Van Vaerenbergh J."/>
            <person name="Baeyen S."/>
            <person name="Van Huylenbroeck J."/>
            <person name="Geelen D."/>
            <person name="Dhooghe E."/>
        </authorList>
    </citation>
    <scope>NUCLEOTIDE SEQUENCE [LARGE SCALE GENOMIC DNA]</scope>
    <source>
        <strain evidence="5 6">GBBC3284</strain>
    </source>
</reference>
<dbReference type="Proteomes" id="UP000315434">
    <property type="component" value="Unassembled WGS sequence"/>
</dbReference>
<name>A0A546XGH6_RHIRH</name>
<proteinExistence type="inferred from homology"/>
<keyword evidence="3" id="KW-0233">DNA recombination</keyword>
<evidence type="ECO:0000256" key="2">
    <source>
        <dbReference type="ARBA" id="ARBA00022908"/>
    </source>
</evidence>
<comment type="caution">
    <text evidence="5">The sequence shown here is derived from an EMBL/GenBank/DDBJ whole genome shotgun (WGS) entry which is preliminary data.</text>
</comment>
<keyword evidence="2" id="KW-0229">DNA integration</keyword>